<dbReference type="Pfam" id="PF00892">
    <property type="entry name" value="EamA"/>
    <property type="match status" value="2"/>
</dbReference>
<evidence type="ECO:0000259" key="6">
    <source>
        <dbReference type="Pfam" id="PF00892"/>
    </source>
</evidence>
<keyword evidence="4 5" id="KW-0472">Membrane</keyword>
<dbReference type="InterPro" id="IPR037185">
    <property type="entry name" value="EmrE-like"/>
</dbReference>
<feature type="transmembrane region" description="Helical" evidence="5">
    <location>
        <begin position="182"/>
        <end position="202"/>
    </location>
</feature>
<feature type="transmembrane region" description="Helical" evidence="5">
    <location>
        <begin position="281"/>
        <end position="301"/>
    </location>
</feature>
<organism evidence="7 8">
    <name type="scientific">Deinococcus humi</name>
    <dbReference type="NCBI Taxonomy" id="662880"/>
    <lineage>
        <taxon>Bacteria</taxon>
        <taxon>Thermotogati</taxon>
        <taxon>Deinococcota</taxon>
        <taxon>Deinococci</taxon>
        <taxon>Deinococcales</taxon>
        <taxon>Deinococcaceae</taxon>
        <taxon>Deinococcus</taxon>
    </lineage>
</organism>
<feature type="transmembrane region" description="Helical" evidence="5">
    <location>
        <begin position="222"/>
        <end position="244"/>
    </location>
</feature>
<keyword evidence="8" id="KW-1185">Reference proteome</keyword>
<protein>
    <submittedName>
        <fullName evidence="7">O-acetylserine/cysteine efflux transporter</fullName>
    </submittedName>
</protein>
<evidence type="ECO:0000256" key="4">
    <source>
        <dbReference type="ARBA" id="ARBA00023136"/>
    </source>
</evidence>
<comment type="caution">
    <text evidence="7">The sequence shown here is derived from an EMBL/GenBank/DDBJ whole genome shotgun (WGS) entry which is preliminary data.</text>
</comment>
<evidence type="ECO:0000256" key="2">
    <source>
        <dbReference type="ARBA" id="ARBA00022692"/>
    </source>
</evidence>
<dbReference type="PANTHER" id="PTHR32322">
    <property type="entry name" value="INNER MEMBRANE TRANSPORTER"/>
    <property type="match status" value="1"/>
</dbReference>
<dbReference type="PANTHER" id="PTHR32322:SF9">
    <property type="entry name" value="AMINO-ACID METABOLITE EFFLUX PUMP-RELATED"/>
    <property type="match status" value="1"/>
</dbReference>
<feature type="transmembrane region" description="Helical" evidence="5">
    <location>
        <begin position="21"/>
        <end position="42"/>
    </location>
</feature>
<proteinExistence type="predicted"/>
<dbReference type="GO" id="GO:0016020">
    <property type="term" value="C:membrane"/>
    <property type="evidence" value="ECO:0007669"/>
    <property type="project" value="UniProtKB-SubCell"/>
</dbReference>
<feature type="transmembrane region" description="Helical" evidence="5">
    <location>
        <begin position="155"/>
        <end position="175"/>
    </location>
</feature>
<feature type="transmembrane region" description="Helical" evidence="5">
    <location>
        <begin position="130"/>
        <end position="149"/>
    </location>
</feature>
<evidence type="ECO:0000256" key="3">
    <source>
        <dbReference type="ARBA" id="ARBA00022989"/>
    </source>
</evidence>
<feature type="transmembrane region" description="Helical" evidence="5">
    <location>
        <begin position="75"/>
        <end position="95"/>
    </location>
</feature>
<gene>
    <name evidence="7" type="ORF">HNQ08_002406</name>
</gene>
<keyword evidence="3 5" id="KW-1133">Transmembrane helix</keyword>
<evidence type="ECO:0000256" key="5">
    <source>
        <dbReference type="SAM" id="Phobius"/>
    </source>
</evidence>
<feature type="domain" description="EamA" evidence="6">
    <location>
        <begin position="156"/>
        <end position="294"/>
    </location>
</feature>
<reference evidence="7 8" key="1">
    <citation type="submission" date="2020-08" db="EMBL/GenBank/DDBJ databases">
        <title>Genomic Encyclopedia of Type Strains, Phase IV (KMG-IV): sequencing the most valuable type-strain genomes for metagenomic binning, comparative biology and taxonomic classification.</title>
        <authorList>
            <person name="Goeker M."/>
        </authorList>
    </citation>
    <scope>NUCLEOTIDE SEQUENCE [LARGE SCALE GENOMIC DNA]</scope>
    <source>
        <strain evidence="7 8">DSM 27939</strain>
    </source>
</reference>
<evidence type="ECO:0000313" key="8">
    <source>
        <dbReference type="Proteomes" id="UP000552709"/>
    </source>
</evidence>
<feature type="transmembrane region" description="Helical" evidence="5">
    <location>
        <begin position="101"/>
        <end position="123"/>
    </location>
</feature>
<dbReference type="SUPFAM" id="SSF103481">
    <property type="entry name" value="Multidrug resistance efflux transporter EmrE"/>
    <property type="match status" value="2"/>
</dbReference>
<sequence length="315" mass="32951">MTVAAPSNAVNPDLPLGRRGLLLALMITVIWGLNFVVIKWSVNDAPPLMVAALRFAVAAIPAVFFVKRPAVPARILWGYGLAVGVVQFGLLYLAIALGLNAGLASLLMQIQAFFTALLAAAFLRERIQPWQGTGIALAFAGMAVIGLLSGGQVSLLGLGLTLLAALGWAVSNLLVRASGGANVFSLVVWSSLIAPIPLALLSGVVSGWDTVVHTLLHGGWELWAAVLYMGLANTVLGFGVWSLLIQRHGAARVAPLSLLVPVFGLLSSALLYHEVFPPGKVAGAALIAVGLLLHVFGRRVWPGFKRAARPAGPHP</sequence>
<dbReference type="AlphaFoldDB" id="A0A7W8JUY0"/>
<comment type="subcellular location">
    <subcellularLocation>
        <location evidence="1">Membrane</location>
        <topology evidence="1">Multi-pass membrane protein</topology>
    </subcellularLocation>
</comment>
<feature type="transmembrane region" description="Helical" evidence="5">
    <location>
        <begin position="256"/>
        <end position="275"/>
    </location>
</feature>
<dbReference type="InterPro" id="IPR000620">
    <property type="entry name" value="EamA_dom"/>
</dbReference>
<accession>A0A7W8JUY0</accession>
<evidence type="ECO:0000256" key="1">
    <source>
        <dbReference type="ARBA" id="ARBA00004141"/>
    </source>
</evidence>
<feature type="transmembrane region" description="Helical" evidence="5">
    <location>
        <begin position="48"/>
        <end position="66"/>
    </location>
</feature>
<dbReference type="Proteomes" id="UP000552709">
    <property type="component" value="Unassembled WGS sequence"/>
</dbReference>
<feature type="domain" description="EamA" evidence="6">
    <location>
        <begin position="19"/>
        <end position="145"/>
    </location>
</feature>
<keyword evidence="2 5" id="KW-0812">Transmembrane</keyword>
<name>A0A7W8JUY0_9DEIO</name>
<evidence type="ECO:0000313" key="7">
    <source>
        <dbReference type="EMBL" id="MBB5363308.1"/>
    </source>
</evidence>
<dbReference type="EMBL" id="JACHFL010000005">
    <property type="protein sequence ID" value="MBB5363308.1"/>
    <property type="molecule type" value="Genomic_DNA"/>
</dbReference>
<dbReference type="InterPro" id="IPR050638">
    <property type="entry name" value="AA-Vitamin_Transporters"/>
</dbReference>